<dbReference type="RefSeq" id="WP_344348119.1">
    <property type="nucleotide sequence ID" value="NZ_BAAASM010000014.1"/>
</dbReference>
<evidence type="ECO:0000256" key="4">
    <source>
        <dbReference type="ARBA" id="ARBA00022989"/>
    </source>
</evidence>
<keyword evidence="5 6" id="KW-0472">Membrane</keyword>
<keyword evidence="3 6" id="KW-0812">Transmembrane</keyword>
<dbReference type="InterPro" id="IPR011701">
    <property type="entry name" value="MFS"/>
</dbReference>
<dbReference type="Pfam" id="PF07690">
    <property type="entry name" value="MFS_1"/>
    <property type="match status" value="1"/>
</dbReference>
<feature type="transmembrane region" description="Helical" evidence="6">
    <location>
        <begin position="167"/>
        <end position="186"/>
    </location>
</feature>
<dbReference type="PANTHER" id="PTHR23501:SF191">
    <property type="entry name" value="VACUOLAR BASIC AMINO ACID TRANSPORTER 4"/>
    <property type="match status" value="1"/>
</dbReference>
<evidence type="ECO:0000256" key="3">
    <source>
        <dbReference type="ARBA" id="ARBA00022692"/>
    </source>
</evidence>
<keyword evidence="2" id="KW-0813">Transport</keyword>
<evidence type="ECO:0000256" key="5">
    <source>
        <dbReference type="ARBA" id="ARBA00023136"/>
    </source>
</evidence>
<sequence length="408" mass="40737">MSTSPGTGATRAPSVVHPSARQVPVLWLALLASPVAAAGNAAVLILGDLGRSLGIPTATASWLVTVFALALAIATPLFATLLRRRGTRTALWLAATCVTTGTVLVAVSPWLPLLLAGRAVQAAGGAGLTAIAMNLAGTARRMGVISAGTGILGAVGPLLGERLTGTVSWRAALSLLAVTLLAVPAVSRHTRPAPPPTGDRFDTRGALLLAVLSGGLVLLPYRPLPALAVAAVAAALLAPHIRRRPDGYVPAAALGSRLFRGSALIALALSGSYFTLLFAVPQMLTDRAGRPATAVAVGQMAAMITGSLLTLGFAAVSARLGHRTVRVILLAAGTLAAAAAVLAHGAVVPLAAVGLAVFAATAANATQSVAAASAVPDRQRPAAIGLFQLCYLLGGALGPALATTLVLR</sequence>
<keyword evidence="9" id="KW-1185">Reference proteome</keyword>
<evidence type="ECO:0000256" key="6">
    <source>
        <dbReference type="SAM" id="Phobius"/>
    </source>
</evidence>
<feature type="transmembrane region" description="Helical" evidence="6">
    <location>
        <begin position="353"/>
        <end position="375"/>
    </location>
</feature>
<feature type="transmembrane region" description="Helical" evidence="6">
    <location>
        <begin position="382"/>
        <end position="407"/>
    </location>
</feature>
<dbReference type="Gene3D" id="1.20.1250.20">
    <property type="entry name" value="MFS general substrate transporter like domains"/>
    <property type="match status" value="1"/>
</dbReference>
<accession>A0ABW0W794</accession>
<evidence type="ECO:0000256" key="1">
    <source>
        <dbReference type="ARBA" id="ARBA00004429"/>
    </source>
</evidence>
<feature type="domain" description="Major facilitator superfamily (MFS) profile" evidence="7">
    <location>
        <begin position="22"/>
        <end position="408"/>
    </location>
</feature>
<dbReference type="EMBL" id="JBHSOE010000001">
    <property type="protein sequence ID" value="MFC5654058.1"/>
    <property type="molecule type" value="Genomic_DNA"/>
</dbReference>
<feature type="transmembrane region" description="Helical" evidence="6">
    <location>
        <begin position="25"/>
        <end position="47"/>
    </location>
</feature>
<feature type="transmembrane region" description="Helical" evidence="6">
    <location>
        <begin position="142"/>
        <end position="160"/>
    </location>
</feature>
<dbReference type="Gene3D" id="1.20.1720.10">
    <property type="entry name" value="Multidrug resistance protein D"/>
    <property type="match status" value="1"/>
</dbReference>
<dbReference type="Proteomes" id="UP001596065">
    <property type="component" value="Unassembled WGS sequence"/>
</dbReference>
<comment type="caution">
    <text evidence="8">The sequence shown here is derived from an EMBL/GenBank/DDBJ whole genome shotgun (WGS) entry which is preliminary data.</text>
</comment>
<name>A0ABW0W794_STRNO</name>
<reference evidence="9" key="1">
    <citation type="journal article" date="2019" name="Int. J. Syst. Evol. Microbiol.">
        <title>The Global Catalogue of Microorganisms (GCM) 10K type strain sequencing project: providing services to taxonomists for standard genome sequencing and annotation.</title>
        <authorList>
            <consortium name="The Broad Institute Genomics Platform"/>
            <consortium name="The Broad Institute Genome Sequencing Center for Infectious Disease"/>
            <person name="Wu L."/>
            <person name="Ma J."/>
        </authorList>
    </citation>
    <scope>NUCLEOTIDE SEQUENCE [LARGE SCALE GENOMIC DNA]</scope>
    <source>
        <strain evidence="9">KCTC 5701</strain>
    </source>
</reference>
<protein>
    <submittedName>
        <fullName evidence="8">MFS transporter</fullName>
    </submittedName>
</protein>
<organism evidence="8 9">
    <name type="scientific">Streptomyces nogalater</name>
    <dbReference type="NCBI Taxonomy" id="38314"/>
    <lineage>
        <taxon>Bacteria</taxon>
        <taxon>Bacillati</taxon>
        <taxon>Actinomycetota</taxon>
        <taxon>Actinomycetes</taxon>
        <taxon>Kitasatosporales</taxon>
        <taxon>Streptomycetaceae</taxon>
        <taxon>Streptomyces</taxon>
    </lineage>
</organism>
<gene>
    <name evidence="8" type="ORF">ACFP3J_00935</name>
</gene>
<dbReference type="SUPFAM" id="SSF103473">
    <property type="entry name" value="MFS general substrate transporter"/>
    <property type="match status" value="1"/>
</dbReference>
<feature type="transmembrane region" description="Helical" evidence="6">
    <location>
        <begin position="206"/>
        <end position="237"/>
    </location>
</feature>
<dbReference type="PROSITE" id="PS50850">
    <property type="entry name" value="MFS"/>
    <property type="match status" value="1"/>
</dbReference>
<evidence type="ECO:0000313" key="9">
    <source>
        <dbReference type="Proteomes" id="UP001596065"/>
    </source>
</evidence>
<dbReference type="InterPro" id="IPR036259">
    <property type="entry name" value="MFS_trans_sf"/>
</dbReference>
<evidence type="ECO:0000259" key="7">
    <source>
        <dbReference type="PROSITE" id="PS50850"/>
    </source>
</evidence>
<feature type="transmembrane region" description="Helical" evidence="6">
    <location>
        <begin position="327"/>
        <end position="347"/>
    </location>
</feature>
<comment type="subcellular location">
    <subcellularLocation>
        <location evidence="1">Cell inner membrane</location>
        <topology evidence="1">Multi-pass membrane protein</topology>
    </subcellularLocation>
</comment>
<proteinExistence type="predicted"/>
<keyword evidence="4 6" id="KW-1133">Transmembrane helix</keyword>
<evidence type="ECO:0000256" key="2">
    <source>
        <dbReference type="ARBA" id="ARBA00022448"/>
    </source>
</evidence>
<feature type="transmembrane region" description="Helical" evidence="6">
    <location>
        <begin position="59"/>
        <end position="79"/>
    </location>
</feature>
<feature type="transmembrane region" description="Helical" evidence="6">
    <location>
        <begin position="258"/>
        <end position="280"/>
    </location>
</feature>
<dbReference type="PANTHER" id="PTHR23501">
    <property type="entry name" value="MAJOR FACILITATOR SUPERFAMILY"/>
    <property type="match status" value="1"/>
</dbReference>
<feature type="transmembrane region" description="Helical" evidence="6">
    <location>
        <begin position="91"/>
        <end position="111"/>
    </location>
</feature>
<evidence type="ECO:0000313" key="8">
    <source>
        <dbReference type="EMBL" id="MFC5654058.1"/>
    </source>
</evidence>
<feature type="transmembrane region" description="Helical" evidence="6">
    <location>
        <begin position="292"/>
        <end position="315"/>
    </location>
</feature>
<dbReference type="InterPro" id="IPR020846">
    <property type="entry name" value="MFS_dom"/>
</dbReference>